<evidence type="ECO:0000256" key="2">
    <source>
        <dbReference type="ARBA" id="ARBA00022448"/>
    </source>
</evidence>
<name>A0A6J6B1U0_9ZZZZ</name>
<dbReference type="GO" id="GO:0042956">
    <property type="term" value="P:maltodextrin transmembrane transport"/>
    <property type="evidence" value="ECO:0007669"/>
    <property type="project" value="TreeGrafter"/>
</dbReference>
<gene>
    <name evidence="4" type="ORF">UFOPK1433_00013</name>
    <name evidence="5" type="ORF">UFOPK1843_00094</name>
</gene>
<dbReference type="PANTHER" id="PTHR30061:SF50">
    <property type="entry name" value="MALTOSE_MALTODEXTRIN-BINDING PERIPLASMIC PROTEIN"/>
    <property type="match status" value="1"/>
</dbReference>
<keyword evidence="2" id="KW-0813">Transport</keyword>
<dbReference type="PANTHER" id="PTHR30061">
    <property type="entry name" value="MALTOSE-BINDING PERIPLASMIC PROTEIN"/>
    <property type="match status" value="1"/>
</dbReference>
<evidence type="ECO:0000256" key="1">
    <source>
        <dbReference type="ARBA" id="ARBA00008520"/>
    </source>
</evidence>
<dbReference type="GO" id="GO:0055052">
    <property type="term" value="C:ATP-binding cassette (ABC) transporter complex, substrate-binding subunit-containing"/>
    <property type="evidence" value="ECO:0007669"/>
    <property type="project" value="TreeGrafter"/>
</dbReference>
<dbReference type="GO" id="GO:0015768">
    <property type="term" value="P:maltose transport"/>
    <property type="evidence" value="ECO:0007669"/>
    <property type="project" value="TreeGrafter"/>
</dbReference>
<keyword evidence="3" id="KW-0732">Signal</keyword>
<dbReference type="EMBL" id="CAEZUR010000004">
    <property type="protein sequence ID" value="CAB4600371.1"/>
    <property type="molecule type" value="Genomic_DNA"/>
</dbReference>
<accession>A0A6J6B1U0</accession>
<reference evidence="4" key="1">
    <citation type="submission" date="2020-05" db="EMBL/GenBank/DDBJ databases">
        <authorList>
            <person name="Chiriac C."/>
            <person name="Salcher M."/>
            <person name="Ghai R."/>
            <person name="Kavagutti S V."/>
        </authorList>
    </citation>
    <scope>NUCLEOTIDE SEQUENCE</scope>
</reference>
<evidence type="ECO:0000313" key="5">
    <source>
        <dbReference type="EMBL" id="CAB4600371.1"/>
    </source>
</evidence>
<dbReference type="Pfam" id="PF01547">
    <property type="entry name" value="SBP_bac_1"/>
    <property type="match status" value="1"/>
</dbReference>
<dbReference type="AlphaFoldDB" id="A0A6J6B1U0"/>
<evidence type="ECO:0000256" key="3">
    <source>
        <dbReference type="ARBA" id="ARBA00022729"/>
    </source>
</evidence>
<dbReference type="GO" id="GO:1901982">
    <property type="term" value="F:maltose binding"/>
    <property type="evidence" value="ECO:0007669"/>
    <property type="project" value="TreeGrafter"/>
</dbReference>
<dbReference type="EMBL" id="CAEZSN010000001">
    <property type="protein sequence ID" value="CAB4533002.1"/>
    <property type="molecule type" value="Genomic_DNA"/>
</dbReference>
<dbReference type="InterPro" id="IPR006059">
    <property type="entry name" value="SBP"/>
</dbReference>
<dbReference type="SUPFAM" id="SSF53850">
    <property type="entry name" value="Periplasmic binding protein-like II"/>
    <property type="match status" value="1"/>
</dbReference>
<sequence>MKLGKIAAVIASAALLTTTLTVASPASAVQNLVVWADKGTIDTIKTRVQAWDTANADYTVSLVQKDFSTVRDALKVAVPKGQGPDILAGAAHDWVGNLVKANVLLPIDAQLPANFKDDFIPGALQAMKYNGHYYGVPGWTENIAFLRNMKVAKTKVTSINQVKNGEIGINYSATTSDPYHFYPFQTMFDAPVFTMDSGGDWTETVGMGGTKGANFAKWLKTKGTAFFGKPADAKILCNFLNGKIKYWVTGAWNINAIESGASGCKKGLVINSTYSIDPFPKGPTGITPKQFLGIRGYLMVASGPNNTTNVAGATLLMRYMSSEATQFSLYDNFNKTPANKAALNRAKDNPVIKGFADAANTVPMPNSPAMDAAWVIWGKAQTRIIQGKESKPDVAWSTMTKALQTAINKLN</sequence>
<protein>
    <submittedName>
        <fullName evidence="4">Unannotated protein</fullName>
    </submittedName>
</protein>
<dbReference type="Gene3D" id="3.40.190.10">
    <property type="entry name" value="Periplasmic binding protein-like II"/>
    <property type="match status" value="2"/>
</dbReference>
<comment type="similarity">
    <text evidence="1">Belongs to the bacterial solute-binding protein 1 family.</text>
</comment>
<organism evidence="4">
    <name type="scientific">freshwater metagenome</name>
    <dbReference type="NCBI Taxonomy" id="449393"/>
    <lineage>
        <taxon>unclassified sequences</taxon>
        <taxon>metagenomes</taxon>
        <taxon>ecological metagenomes</taxon>
    </lineage>
</organism>
<proteinExistence type="inferred from homology"/>
<evidence type="ECO:0000313" key="4">
    <source>
        <dbReference type="EMBL" id="CAB4533002.1"/>
    </source>
</evidence>